<protein>
    <recommendedName>
        <fullName evidence="4">PBP domain-containing protein</fullName>
    </recommendedName>
</protein>
<reference evidence="5" key="1">
    <citation type="journal article" date="2020" name="mSystems">
        <title>Genome- and Community-Level Interaction Insights into Carbon Utilization and Element Cycling Functions of Hydrothermarchaeota in Hydrothermal Sediment.</title>
        <authorList>
            <person name="Zhou Z."/>
            <person name="Liu Y."/>
            <person name="Xu W."/>
            <person name="Pan J."/>
            <person name="Luo Z.H."/>
            <person name="Li M."/>
        </authorList>
    </citation>
    <scope>NUCLEOTIDE SEQUENCE [LARGE SCALE GENOMIC DNA]</scope>
    <source>
        <strain evidence="5">SpSt-573</strain>
    </source>
</reference>
<dbReference type="Gene3D" id="3.40.190.10">
    <property type="entry name" value="Periplasmic binding protein-like II"/>
    <property type="match status" value="2"/>
</dbReference>
<dbReference type="InterPro" id="IPR024370">
    <property type="entry name" value="PBP_domain"/>
</dbReference>
<name>A0A7C4KHM8_9CHLR</name>
<dbReference type="InterPro" id="IPR050811">
    <property type="entry name" value="Phosphate_ABC_transporter"/>
</dbReference>
<dbReference type="SUPFAM" id="SSF53850">
    <property type="entry name" value="Periplasmic binding protein-like II"/>
    <property type="match status" value="1"/>
</dbReference>
<accession>A0A7C4KHM8</accession>
<gene>
    <name evidence="5" type="ORF">ENT37_08385</name>
</gene>
<evidence type="ECO:0000256" key="2">
    <source>
        <dbReference type="SAM" id="MobiDB-lite"/>
    </source>
</evidence>
<dbReference type="AlphaFoldDB" id="A0A7C4KHM8"/>
<feature type="chain" id="PRO_5027587172" description="PBP domain-containing protein" evidence="3">
    <location>
        <begin position="28"/>
        <end position="250"/>
    </location>
</feature>
<feature type="domain" description="PBP" evidence="4">
    <location>
        <begin position="64"/>
        <end position="218"/>
    </location>
</feature>
<feature type="region of interest" description="Disordered" evidence="2">
    <location>
        <begin position="34"/>
        <end position="66"/>
    </location>
</feature>
<evidence type="ECO:0000256" key="1">
    <source>
        <dbReference type="ARBA" id="ARBA00022729"/>
    </source>
</evidence>
<feature type="compositionally biased region" description="Low complexity" evidence="2">
    <location>
        <begin position="34"/>
        <end position="59"/>
    </location>
</feature>
<dbReference type="Pfam" id="PF12849">
    <property type="entry name" value="PBP_like_2"/>
    <property type="match status" value="1"/>
</dbReference>
<sequence length="250" mass="26878">MQRLSIRVSLTALVALGVIMAACAPMATPTATQAQPTATVAQPTATQAQPTATQPEPTADPYDPASLTGDIYTAGSSTVGPLTEAIIEEFIADGFKGQIKNDIIGTGAGFERFCKSGESDISNASRPIKDSEVENCQKLNPPRKPIGFFVGIDALTVVVNPQNDFVTDITMEELTKLFTTAEKWSDVNPAWPAEPILRYSPGTDSGTFDFFVETAIQKPLKLEKLDDAKKLALEAKTSTFPKTITFWCRA</sequence>
<comment type="caution">
    <text evidence="5">The sequence shown here is derived from an EMBL/GenBank/DDBJ whole genome shotgun (WGS) entry which is preliminary data.</text>
</comment>
<dbReference type="PANTHER" id="PTHR30570:SF1">
    <property type="entry name" value="PHOSPHATE-BINDING PROTEIN PSTS"/>
    <property type="match status" value="1"/>
</dbReference>
<evidence type="ECO:0000313" key="5">
    <source>
        <dbReference type="EMBL" id="HGS21874.1"/>
    </source>
</evidence>
<evidence type="ECO:0000259" key="4">
    <source>
        <dbReference type="Pfam" id="PF12849"/>
    </source>
</evidence>
<evidence type="ECO:0000256" key="3">
    <source>
        <dbReference type="SAM" id="SignalP"/>
    </source>
</evidence>
<dbReference type="EMBL" id="DSYK01000415">
    <property type="protein sequence ID" value="HGS21874.1"/>
    <property type="molecule type" value="Genomic_DNA"/>
</dbReference>
<keyword evidence="1 3" id="KW-0732">Signal</keyword>
<dbReference type="PANTHER" id="PTHR30570">
    <property type="entry name" value="PERIPLASMIC PHOSPHATE BINDING COMPONENT OF PHOSPHATE ABC TRANSPORTER"/>
    <property type="match status" value="1"/>
</dbReference>
<proteinExistence type="predicted"/>
<dbReference type="PROSITE" id="PS51257">
    <property type="entry name" value="PROKAR_LIPOPROTEIN"/>
    <property type="match status" value="1"/>
</dbReference>
<organism evidence="5">
    <name type="scientific">Anaerolinea thermolimosa</name>
    <dbReference type="NCBI Taxonomy" id="229919"/>
    <lineage>
        <taxon>Bacteria</taxon>
        <taxon>Bacillati</taxon>
        <taxon>Chloroflexota</taxon>
        <taxon>Anaerolineae</taxon>
        <taxon>Anaerolineales</taxon>
        <taxon>Anaerolineaceae</taxon>
        <taxon>Anaerolinea</taxon>
    </lineage>
</organism>
<feature type="signal peptide" evidence="3">
    <location>
        <begin position="1"/>
        <end position="27"/>
    </location>
</feature>